<proteinExistence type="predicted"/>
<sequence length="117" mass="13058">MQTALTNAVDRLDAILVTETEALRSHQAIDLSEISGRKNQSLLELTRLTRGMSLDSLDRELMAKLAGLKERLHENQKALETQLHASRDIAAILAQSIKEAESDGTYGERPEFKGRTR</sequence>
<dbReference type="RefSeq" id="WP_139798520.1">
    <property type="nucleotide sequence ID" value="NZ_FWXR01000029.1"/>
</dbReference>
<evidence type="ECO:0008006" key="3">
    <source>
        <dbReference type="Google" id="ProtNLM"/>
    </source>
</evidence>
<evidence type="ECO:0000313" key="2">
    <source>
        <dbReference type="Proteomes" id="UP000192656"/>
    </source>
</evidence>
<dbReference type="AlphaFoldDB" id="A0A1W2EQD7"/>
<dbReference type="Proteomes" id="UP000192656">
    <property type="component" value="Unassembled WGS sequence"/>
</dbReference>
<reference evidence="1 2" key="1">
    <citation type="submission" date="2017-04" db="EMBL/GenBank/DDBJ databases">
        <authorList>
            <person name="Afonso C.L."/>
            <person name="Miller P.J."/>
            <person name="Scott M.A."/>
            <person name="Spackman E."/>
            <person name="Goraichik I."/>
            <person name="Dimitrov K.M."/>
            <person name="Suarez D.L."/>
            <person name="Swayne D.E."/>
        </authorList>
    </citation>
    <scope>NUCLEOTIDE SEQUENCE [LARGE SCALE GENOMIC DNA]</scope>
    <source>
        <strain evidence="1 2">CGMCC 1.10972</strain>
    </source>
</reference>
<gene>
    <name evidence="1" type="ORF">SAMN06297251_12937</name>
</gene>
<organism evidence="1 2">
    <name type="scientific">Fulvimarina manganoxydans</name>
    <dbReference type="NCBI Taxonomy" id="937218"/>
    <lineage>
        <taxon>Bacteria</taxon>
        <taxon>Pseudomonadati</taxon>
        <taxon>Pseudomonadota</taxon>
        <taxon>Alphaproteobacteria</taxon>
        <taxon>Hyphomicrobiales</taxon>
        <taxon>Aurantimonadaceae</taxon>
        <taxon>Fulvimarina</taxon>
    </lineage>
</organism>
<keyword evidence="2" id="KW-1185">Reference proteome</keyword>
<dbReference type="OrthoDB" id="7871570at2"/>
<evidence type="ECO:0000313" key="1">
    <source>
        <dbReference type="EMBL" id="SMD11348.1"/>
    </source>
</evidence>
<protein>
    <recommendedName>
        <fullName evidence="3">FlgN protein</fullName>
    </recommendedName>
</protein>
<dbReference type="STRING" id="937218.SAMN06297251_12937"/>
<accession>A0A1W2EQD7</accession>
<name>A0A1W2EQD7_9HYPH</name>
<dbReference type="EMBL" id="FWXR01000029">
    <property type="protein sequence ID" value="SMD11348.1"/>
    <property type="molecule type" value="Genomic_DNA"/>
</dbReference>